<protein>
    <recommendedName>
        <fullName evidence="2">EF-hand domain-containing protein</fullName>
    </recommendedName>
</protein>
<dbReference type="VEuPathDB" id="CryptoDB:Cvel_1239"/>
<reference evidence="1" key="1">
    <citation type="submission" date="2014-11" db="EMBL/GenBank/DDBJ databases">
        <authorList>
            <person name="Otto D Thomas"/>
            <person name="Naeem Raeece"/>
        </authorList>
    </citation>
    <scope>NUCLEOTIDE SEQUENCE</scope>
</reference>
<gene>
    <name evidence="1" type="ORF">Cvel_1239</name>
</gene>
<organism evidence="1">
    <name type="scientific">Chromera velia CCMP2878</name>
    <dbReference type="NCBI Taxonomy" id="1169474"/>
    <lineage>
        <taxon>Eukaryota</taxon>
        <taxon>Sar</taxon>
        <taxon>Alveolata</taxon>
        <taxon>Colpodellida</taxon>
        <taxon>Chromeraceae</taxon>
        <taxon>Chromera</taxon>
    </lineage>
</organism>
<name>A0A0G4HQ25_9ALVE</name>
<sequence length="212" mass="23679">MGSKFDAKLDDAIDVAEKYSGFSKFHDSYRPLFKKIWKSLDPQETGSISFAQAKVFAQKMVDAGWADWEPSKRDLEVWKELEETFGDIGLEYFAEASENSDFRVPKAKPKRTGKAEAGARMAKAHHERMEGFKLPDTTTKASQMSPGHCTECEHQPMCQHPYCGSCSFCKDDSARKGPPRLGEGSTLLDYMCMCNGCAKKMNRCCGCGAKLK</sequence>
<evidence type="ECO:0008006" key="2">
    <source>
        <dbReference type="Google" id="ProtNLM"/>
    </source>
</evidence>
<accession>A0A0G4HQ25</accession>
<evidence type="ECO:0000313" key="1">
    <source>
        <dbReference type="EMBL" id="CEM46294.1"/>
    </source>
</evidence>
<dbReference type="EMBL" id="CDMZ01003417">
    <property type="protein sequence ID" value="CEM46294.1"/>
    <property type="molecule type" value="Genomic_DNA"/>
</dbReference>
<dbReference type="AlphaFoldDB" id="A0A0G4HQ25"/>
<proteinExistence type="predicted"/>